<organism evidence="3 4">
    <name type="scientific">Alistipes timonensis JC136</name>
    <dbReference type="NCBI Taxonomy" id="1033731"/>
    <lineage>
        <taxon>Bacteria</taxon>
        <taxon>Pseudomonadati</taxon>
        <taxon>Bacteroidota</taxon>
        <taxon>Bacteroidia</taxon>
        <taxon>Bacteroidales</taxon>
        <taxon>Rikenellaceae</taxon>
        <taxon>Alistipes</taxon>
    </lineage>
</organism>
<dbReference type="OrthoDB" id="1096684at2"/>
<dbReference type="RefSeq" id="WP_010265584.1">
    <property type="nucleotide sequence ID" value="NZ_CAEG01000016.1"/>
</dbReference>
<keyword evidence="1" id="KW-0732">Signal</keyword>
<sequence length="275" mass="31079">MKLKHITILACTFALLPGPAAKAENSSSKAAKTGTRTEELKPARQKLISSDRNIFRAGVLIGTDIGGAVPVPFKYIPSTFNPYPQLNLDMGVFAEFRLHDRWSLGANFIYKTVGMKADARVSNQKYEDQEAGLLQYYTGTAKMDMSFTMFEVPFYAKYTFNNHVSRLLFGGYFSYNLKAEFETLATKGYSGGEPDKVEVIIEKGDDPLNMSFTSSLRDFDAGVMVGYEHTVYNRLNIGIRLSMGFLDIFQRDTKFFDYKMLHMRGSIIVGYRLFH</sequence>
<dbReference type="Proteomes" id="UP000183253">
    <property type="component" value="Unassembled WGS sequence"/>
</dbReference>
<dbReference type="InterPro" id="IPR025665">
    <property type="entry name" value="Beta-barrel_OMP_2"/>
</dbReference>
<evidence type="ECO:0000313" key="4">
    <source>
        <dbReference type="Proteomes" id="UP000183253"/>
    </source>
</evidence>
<dbReference type="AlphaFoldDB" id="A0A1H4EII6"/>
<dbReference type="EMBL" id="FNRI01000007">
    <property type="protein sequence ID" value="SEA84756.1"/>
    <property type="molecule type" value="Genomic_DNA"/>
</dbReference>
<dbReference type="Pfam" id="PF13568">
    <property type="entry name" value="OMP_b-brl_2"/>
    <property type="match status" value="1"/>
</dbReference>
<keyword evidence="4" id="KW-1185">Reference proteome</keyword>
<feature type="signal peptide" evidence="1">
    <location>
        <begin position="1"/>
        <end position="23"/>
    </location>
</feature>
<gene>
    <name evidence="3" type="ORF">SAMN05444145_107119</name>
</gene>
<reference evidence="3 4" key="1">
    <citation type="submission" date="2016-10" db="EMBL/GenBank/DDBJ databases">
        <authorList>
            <person name="de Groot N.N."/>
        </authorList>
    </citation>
    <scope>NUCLEOTIDE SEQUENCE [LARGE SCALE GENOMIC DNA]</scope>
    <source>
        <strain evidence="3 4">DSM 25383</strain>
    </source>
</reference>
<feature type="domain" description="Outer membrane protein beta-barrel" evidence="2">
    <location>
        <begin position="54"/>
        <end position="250"/>
    </location>
</feature>
<accession>A0A1H4EII6</accession>
<protein>
    <submittedName>
        <fullName evidence="3">Outer membrane protein beta-barrel domain-containing protein</fullName>
    </submittedName>
</protein>
<proteinExistence type="predicted"/>
<name>A0A1H4EII6_9BACT</name>
<feature type="chain" id="PRO_5010183592" evidence="1">
    <location>
        <begin position="24"/>
        <end position="275"/>
    </location>
</feature>
<evidence type="ECO:0000259" key="2">
    <source>
        <dbReference type="Pfam" id="PF13568"/>
    </source>
</evidence>
<evidence type="ECO:0000256" key="1">
    <source>
        <dbReference type="SAM" id="SignalP"/>
    </source>
</evidence>
<evidence type="ECO:0000313" key="3">
    <source>
        <dbReference type="EMBL" id="SEA84756.1"/>
    </source>
</evidence>